<comment type="caution">
    <text evidence="2">The sequence shown here is derived from an EMBL/GenBank/DDBJ whole genome shotgun (WGS) entry which is preliminary data.</text>
</comment>
<feature type="domain" description="Helicase C-terminal" evidence="1">
    <location>
        <begin position="44"/>
        <end position="98"/>
    </location>
</feature>
<dbReference type="InterPro" id="IPR027417">
    <property type="entry name" value="P-loop_NTPase"/>
</dbReference>
<dbReference type="InterPro" id="IPR001650">
    <property type="entry name" value="Helicase_C-like"/>
</dbReference>
<dbReference type="Proteomes" id="UP000037175">
    <property type="component" value="Unassembled WGS sequence"/>
</dbReference>
<name>A0A0L6W6G4_9FIRM</name>
<keyword evidence="3" id="KW-1185">Reference proteome</keyword>
<dbReference type="GO" id="GO:0005829">
    <property type="term" value="C:cytosol"/>
    <property type="evidence" value="ECO:0007669"/>
    <property type="project" value="TreeGrafter"/>
</dbReference>
<evidence type="ECO:0000313" key="2">
    <source>
        <dbReference type="EMBL" id="KNZ71172.1"/>
    </source>
</evidence>
<accession>A0A0L6W6G4</accession>
<dbReference type="SUPFAM" id="SSF52540">
    <property type="entry name" value="P-loop containing nucleoside triphosphate hydrolases"/>
    <property type="match status" value="1"/>
</dbReference>
<evidence type="ECO:0000259" key="1">
    <source>
        <dbReference type="Pfam" id="PF00271"/>
    </source>
</evidence>
<reference evidence="3" key="1">
    <citation type="submission" date="2015-07" db="EMBL/GenBank/DDBJ databases">
        <title>Complete Genome of Thermincola ferriacetica strain Z-0001T.</title>
        <authorList>
            <person name="Lusk B."/>
            <person name="Badalamenti J.P."/>
            <person name="Parameswaran P."/>
            <person name="Bond D.R."/>
            <person name="Torres C.I."/>
        </authorList>
    </citation>
    <scope>NUCLEOTIDE SEQUENCE [LARGE SCALE GENOMIC DNA]</scope>
    <source>
        <strain evidence="3">Z-0001</strain>
    </source>
</reference>
<gene>
    <name evidence="2" type="ORF">Tfer_0250</name>
</gene>
<organism evidence="2 3">
    <name type="scientific">Thermincola ferriacetica</name>
    <dbReference type="NCBI Taxonomy" id="281456"/>
    <lineage>
        <taxon>Bacteria</taxon>
        <taxon>Bacillati</taxon>
        <taxon>Bacillota</taxon>
        <taxon>Clostridia</taxon>
        <taxon>Eubacteriales</taxon>
        <taxon>Thermincolaceae</taxon>
        <taxon>Thermincola</taxon>
    </lineage>
</organism>
<evidence type="ECO:0000313" key="3">
    <source>
        <dbReference type="Proteomes" id="UP000037175"/>
    </source>
</evidence>
<dbReference type="Pfam" id="PF00271">
    <property type="entry name" value="Helicase_C"/>
    <property type="match status" value="1"/>
</dbReference>
<sequence>MGNNIPTYAYEYGEAVGDGFLVPYYTVETGLKFMEEGIYYDNLSEEEKEQYEEKMPQIAVSVDMLDTGIDVPEVVNLAFFKKVRSKAKFWQMIGRGTRLCKDLFGPGMDKF</sequence>
<dbReference type="InterPro" id="IPR050742">
    <property type="entry name" value="Helicase_Restrict-Modif_Enz"/>
</dbReference>
<proteinExistence type="predicted"/>
<dbReference type="EMBL" id="LGTE01000001">
    <property type="protein sequence ID" value="KNZ71172.1"/>
    <property type="molecule type" value="Genomic_DNA"/>
</dbReference>
<dbReference type="PANTHER" id="PTHR47396:SF1">
    <property type="entry name" value="ATP-DEPENDENT HELICASE IRC3-RELATED"/>
    <property type="match status" value="1"/>
</dbReference>
<dbReference type="PATRIC" id="fig|281456.6.peg.262"/>
<protein>
    <submittedName>
        <fullName evidence="2">Type I restriction enzyme EcoKI subunit R</fullName>
    </submittedName>
</protein>
<dbReference type="Gene3D" id="3.40.50.300">
    <property type="entry name" value="P-loop containing nucleotide triphosphate hydrolases"/>
    <property type="match status" value="1"/>
</dbReference>
<dbReference type="AlphaFoldDB" id="A0A0L6W6G4"/>
<dbReference type="PANTHER" id="PTHR47396">
    <property type="entry name" value="TYPE I RESTRICTION ENZYME ECOKI R PROTEIN"/>
    <property type="match status" value="1"/>
</dbReference>